<dbReference type="SUPFAM" id="SSF141523">
    <property type="entry name" value="L,D-transpeptidase catalytic domain-like"/>
    <property type="match status" value="1"/>
</dbReference>
<comment type="similarity">
    <text evidence="2">Belongs to the YkuD family.</text>
</comment>
<feature type="active site" description="Proton donor/acceptor" evidence="7">
    <location>
        <position position="131"/>
    </location>
</feature>
<proteinExistence type="inferred from homology"/>
<evidence type="ECO:0000256" key="2">
    <source>
        <dbReference type="ARBA" id="ARBA00005992"/>
    </source>
</evidence>
<keyword evidence="6 7" id="KW-0961">Cell wall biogenesis/degradation</keyword>
<dbReference type="NCBIfam" id="NF004785">
    <property type="entry name" value="PRK06132.1-2"/>
    <property type="match status" value="1"/>
</dbReference>
<evidence type="ECO:0000256" key="4">
    <source>
        <dbReference type="ARBA" id="ARBA00022960"/>
    </source>
</evidence>
<dbReference type="PANTHER" id="PTHR30582">
    <property type="entry name" value="L,D-TRANSPEPTIDASE"/>
    <property type="match status" value="1"/>
</dbReference>
<dbReference type="Pfam" id="PF03734">
    <property type="entry name" value="YkuD"/>
    <property type="match status" value="1"/>
</dbReference>
<feature type="chain" id="PRO_5047479252" evidence="8">
    <location>
        <begin position="25"/>
        <end position="334"/>
    </location>
</feature>
<organism evidence="10 11">
    <name type="scientific">Sphingomonas limnosediminicola</name>
    <dbReference type="NCBI Taxonomy" id="940133"/>
    <lineage>
        <taxon>Bacteria</taxon>
        <taxon>Pseudomonadati</taxon>
        <taxon>Pseudomonadota</taxon>
        <taxon>Alphaproteobacteria</taxon>
        <taxon>Sphingomonadales</taxon>
        <taxon>Sphingomonadaceae</taxon>
        <taxon>Sphingomonas</taxon>
    </lineage>
</organism>
<accession>A0ABP7L3T9</accession>
<dbReference type="Gene3D" id="2.40.440.10">
    <property type="entry name" value="L,D-transpeptidase catalytic domain-like"/>
    <property type="match status" value="1"/>
</dbReference>
<keyword evidence="3" id="KW-0808">Transferase</keyword>
<reference evidence="11" key="1">
    <citation type="journal article" date="2019" name="Int. J. Syst. Evol. Microbiol.">
        <title>The Global Catalogue of Microorganisms (GCM) 10K type strain sequencing project: providing services to taxonomists for standard genome sequencing and annotation.</title>
        <authorList>
            <consortium name="The Broad Institute Genomics Platform"/>
            <consortium name="The Broad Institute Genome Sequencing Center for Infectious Disease"/>
            <person name="Wu L."/>
            <person name="Ma J."/>
        </authorList>
    </citation>
    <scope>NUCLEOTIDE SEQUENCE [LARGE SCALE GENOMIC DNA]</scope>
    <source>
        <strain evidence="11">JCM 17543</strain>
    </source>
</reference>
<keyword evidence="5 7" id="KW-0573">Peptidoglycan synthesis</keyword>
<dbReference type="EMBL" id="BAABBM010000001">
    <property type="protein sequence ID" value="GAA3893846.1"/>
    <property type="molecule type" value="Genomic_DNA"/>
</dbReference>
<dbReference type="InterPro" id="IPR038063">
    <property type="entry name" value="Transpep_catalytic_dom"/>
</dbReference>
<protein>
    <submittedName>
        <fullName evidence="10">L,D-transpeptidase</fullName>
    </submittedName>
</protein>
<comment type="pathway">
    <text evidence="1 7">Cell wall biogenesis; peptidoglycan biosynthesis.</text>
</comment>
<dbReference type="PANTHER" id="PTHR30582:SF2">
    <property type="entry name" value="L,D-TRANSPEPTIDASE YCIB-RELATED"/>
    <property type="match status" value="1"/>
</dbReference>
<evidence type="ECO:0000256" key="1">
    <source>
        <dbReference type="ARBA" id="ARBA00004752"/>
    </source>
</evidence>
<sequence length="334" mass="35587">MARRAFRFTAAALLTALAAAPLVAQGAKTSAQLELARQADKLKPGEWVWRPDIARDGPVLVYVDLTRQRATVYRNGVRIGVSTISSGKDGHETPTGVFTILEKDKDHRSRTYDDAPMPFQQRLTWMGVAMHAGNLPGYPASHGCVRLPMEFAKKLFDVTPMGGTVVIAGGNEDPVKRPAAGVLAPVMAGVTKVPAMPLSPDGKFTWNPAAAPTGPVSIIISTKDQQVVVLRNGVEIGRAHAVVASQTDQPQVMTLTGGAKPEWIQVGVGSLTGEPAEIISTERVEQMHLPQEFVTNMRSVIQPGTTVLVTQASVNAASTGVQQTVMDAGDDIKQ</sequence>
<dbReference type="InterPro" id="IPR050979">
    <property type="entry name" value="LD-transpeptidase"/>
</dbReference>
<dbReference type="InterPro" id="IPR016915">
    <property type="entry name" value="UCP029342"/>
</dbReference>
<evidence type="ECO:0000256" key="7">
    <source>
        <dbReference type="PROSITE-ProRule" id="PRU01373"/>
    </source>
</evidence>
<dbReference type="PROSITE" id="PS52029">
    <property type="entry name" value="LD_TPASE"/>
    <property type="match status" value="1"/>
</dbReference>
<feature type="signal peptide" evidence="8">
    <location>
        <begin position="1"/>
        <end position="24"/>
    </location>
</feature>
<name>A0ABP7L3T9_9SPHN</name>
<evidence type="ECO:0000256" key="8">
    <source>
        <dbReference type="SAM" id="SignalP"/>
    </source>
</evidence>
<keyword evidence="8" id="KW-0732">Signal</keyword>
<dbReference type="RefSeq" id="WP_344698711.1">
    <property type="nucleotide sequence ID" value="NZ_BAABBM010000001.1"/>
</dbReference>
<comment type="caution">
    <text evidence="10">The sequence shown here is derived from an EMBL/GenBank/DDBJ whole genome shotgun (WGS) entry which is preliminary data.</text>
</comment>
<gene>
    <name evidence="10" type="ORF">GCM10022276_11320</name>
</gene>
<evidence type="ECO:0000256" key="6">
    <source>
        <dbReference type="ARBA" id="ARBA00023316"/>
    </source>
</evidence>
<keyword evidence="4 7" id="KW-0133">Cell shape</keyword>
<feature type="domain" description="L,D-TPase catalytic" evidence="9">
    <location>
        <begin position="59"/>
        <end position="168"/>
    </location>
</feature>
<evidence type="ECO:0000313" key="10">
    <source>
        <dbReference type="EMBL" id="GAA3893846.1"/>
    </source>
</evidence>
<dbReference type="CDD" id="cd16913">
    <property type="entry name" value="YkuD_like"/>
    <property type="match status" value="1"/>
</dbReference>
<evidence type="ECO:0000259" key="9">
    <source>
        <dbReference type="PROSITE" id="PS52029"/>
    </source>
</evidence>
<dbReference type="InterPro" id="IPR005490">
    <property type="entry name" value="LD_TPept_cat_dom"/>
</dbReference>
<dbReference type="Proteomes" id="UP001500827">
    <property type="component" value="Unassembled WGS sequence"/>
</dbReference>
<evidence type="ECO:0000313" key="11">
    <source>
        <dbReference type="Proteomes" id="UP001500827"/>
    </source>
</evidence>
<evidence type="ECO:0000256" key="3">
    <source>
        <dbReference type="ARBA" id="ARBA00022679"/>
    </source>
</evidence>
<keyword evidence="11" id="KW-1185">Reference proteome</keyword>
<feature type="active site" description="Nucleophile" evidence="7">
    <location>
        <position position="144"/>
    </location>
</feature>
<dbReference type="PIRSF" id="PIRSF029342">
    <property type="entry name" value="UCP029342_ErfK/YbiS/YcfS/YnhG"/>
    <property type="match status" value="1"/>
</dbReference>
<evidence type="ECO:0000256" key="5">
    <source>
        <dbReference type="ARBA" id="ARBA00022984"/>
    </source>
</evidence>